<gene>
    <name evidence="3" type="ORF">CRV08_11450</name>
</gene>
<evidence type="ECO:0000313" key="3">
    <source>
        <dbReference type="EMBL" id="RXJ66947.1"/>
    </source>
</evidence>
<comment type="caution">
    <text evidence="3">The sequence shown here is derived from an EMBL/GenBank/DDBJ whole genome shotgun (WGS) entry which is preliminary data.</text>
</comment>
<keyword evidence="2" id="KW-0812">Transmembrane</keyword>
<keyword evidence="2" id="KW-1133">Transmembrane helix</keyword>
<evidence type="ECO:0000313" key="4">
    <source>
        <dbReference type="Proteomes" id="UP000290172"/>
    </source>
</evidence>
<reference evidence="3 4" key="1">
    <citation type="submission" date="2017-10" db="EMBL/GenBank/DDBJ databases">
        <title>Genomics of the genus Arcobacter.</title>
        <authorList>
            <person name="Perez-Cataluna A."/>
            <person name="Figueras M.J."/>
        </authorList>
    </citation>
    <scope>NUCLEOTIDE SEQUENCE [LARGE SCALE GENOMIC DNA]</scope>
    <source>
        <strain evidence="3 4">CECT 8993</strain>
    </source>
</reference>
<dbReference type="AlphaFoldDB" id="A0A4Q0Y9K5"/>
<dbReference type="RefSeq" id="WP_128982241.1">
    <property type="nucleotide sequence ID" value="NZ_PDKJ01000011.1"/>
</dbReference>
<dbReference type="EMBL" id="PDKJ01000011">
    <property type="protein sequence ID" value="RXJ66947.1"/>
    <property type="molecule type" value="Genomic_DNA"/>
</dbReference>
<accession>A0A4Q0Y9K5</accession>
<keyword evidence="2" id="KW-0472">Membrane</keyword>
<dbReference type="Proteomes" id="UP000290172">
    <property type="component" value="Unassembled WGS sequence"/>
</dbReference>
<keyword evidence="1" id="KW-0175">Coiled coil</keyword>
<protein>
    <submittedName>
        <fullName evidence="3">Uncharacterized protein</fullName>
    </submittedName>
</protein>
<name>A0A4Q0Y9K5_9BACT</name>
<sequence>MENKKIDELKDAMGSANLSQEQLQEQLKQKIQKASKARAIFEKETPKRASLNSFKHINKKSENNKILLFLLIITTILIFIAIYIFNKETKKEEPLYTKETKNRLSFKELYDSKNYATYNCYSFKSGKISFPIKECKEEMDKFLMENRSANRFEIVPLISENDSIIYKSIEKDIQNQPEELRKKIKEYLFIGVATERILESVWYIKKILGEETIVTSSQYYVKSDNENEQGVIIRAYH</sequence>
<evidence type="ECO:0000256" key="1">
    <source>
        <dbReference type="SAM" id="Coils"/>
    </source>
</evidence>
<feature type="coiled-coil region" evidence="1">
    <location>
        <begin position="6"/>
        <end position="44"/>
    </location>
</feature>
<feature type="transmembrane region" description="Helical" evidence="2">
    <location>
        <begin position="66"/>
        <end position="85"/>
    </location>
</feature>
<proteinExistence type="predicted"/>
<evidence type="ECO:0000256" key="2">
    <source>
        <dbReference type="SAM" id="Phobius"/>
    </source>
</evidence>
<organism evidence="3 4">
    <name type="scientific">Halarcobacter ebronensis</name>
    <dbReference type="NCBI Taxonomy" id="1462615"/>
    <lineage>
        <taxon>Bacteria</taxon>
        <taxon>Pseudomonadati</taxon>
        <taxon>Campylobacterota</taxon>
        <taxon>Epsilonproteobacteria</taxon>
        <taxon>Campylobacterales</taxon>
        <taxon>Arcobacteraceae</taxon>
        <taxon>Halarcobacter</taxon>
    </lineage>
</organism>